<protein>
    <submittedName>
        <fullName evidence="1">Uncharacterized protein</fullName>
    </submittedName>
</protein>
<accession>A0A5N5WKD3</accession>
<organism evidence="1 2">
    <name type="scientific">Aspergillus leporis</name>
    <dbReference type="NCBI Taxonomy" id="41062"/>
    <lineage>
        <taxon>Eukaryota</taxon>
        <taxon>Fungi</taxon>
        <taxon>Dikarya</taxon>
        <taxon>Ascomycota</taxon>
        <taxon>Pezizomycotina</taxon>
        <taxon>Eurotiomycetes</taxon>
        <taxon>Eurotiomycetidae</taxon>
        <taxon>Eurotiales</taxon>
        <taxon>Aspergillaceae</taxon>
        <taxon>Aspergillus</taxon>
        <taxon>Aspergillus subgen. Circumdati</taxon>
    </lineage>
</organism>
<evidence type="ECO:0000313" key="1">
    <source>
        <dbReference type="EMBL" id="KAB8068265.1"/>
    </source>
</evidence>
<proteinExistence type="predicted"/>
<dbReference type="OrthoDB" id="2893017at2759"/>
<dbReference type="EMBL" id="ML732404">
    <property type="protein sequence ID" value="KAB8068265.1"/>
    <property type="molecule type" value="Genomic_DNA"/>
</dbReference>
<reference evidence="1 2" key="1">
    <citation type="submission" date="2019-04" db="EMBL/GenBank/DDBJ databases">
        <title>Friends and foes A comparative genomics study of 23 Aspergillus species from section Flavi.</title>
        <authorList>
            <consortium name="DOE Joint Genome Institute"/>
            <person name="Kjaerbolling I."/>
            <person name="Vesth T."/>
            <person name="Frisvad J.C."/>
            <person name="Nybo J.L."/>
            <person name="Theobald S."/>
            <person name="Kildgaard S."/>
            <person name="Isbrandt T."/>
            <person name="Kuo A."/>
            <person name="Sato A."/>
            <person name="Lyhne E.K."/>
            <person name="Kogle M.E."/>
            <person name="Wiebenga A."/>
            <person name="Kun R.S."/>
            <person name="Lubbers R.J."/>
            <person name="Makela M.R."/>
            <person name="Barry K."/>
            <person name="Chovatia M."/>
            <person name="Clum A."/>
            <person name="Daum C."/>
            <person name="Haridas S."/>
            <person name="He G."/>
            <person name="LaButti K."/>
            <person name="Lipzen A."/>
            <person name="Mondo S."/>
            <person name="Riley R."/>
            <person name="Salamov A."/>
            <person name="Simmons B.A."/>
            <person name="Magnuson J.K."/>
            <person name="Henrissat B."/>
            <person name="Mortensen U.H."/>
            <person name="Larsen T.O."/>
            <person name="Devries R.P."/>
            <person name="Grigoriev I.V."/>
            <person name="Machida M."/>
            <person name="Baker S.E."/>
            <person name="Andersen M.R."/>
        </authorList>
    </citation>
    <scope>NUCLEOTIDE SEQUENCE [LARGE SCALE GENOMIC DNA]</scope>
    <source>
        <strain evidence="1 2">CBS 151.66</strain>
    </source>
</reference>
<name>A0A5N5WKD3_9EURO</name>
<evidence type="ECO:0000313" key="2">
    <source>
        <dbReference type="Proteomes" id="UP000326565"/>
    </source>
</evidence>
<keyword evidence="2" id="KW-1185">Reference proteome</keyword>
<dbReference type="Proteomes" id="UP000326565">
    <property type="component" value="Unassembled WGS sequence"/>
</dbReference>
<sequence length="280" mass="31768">MAQHFAIIKESAIAPLQQAYETYRIVAQTYRATLLRLVGDPATVNVFPDMVALQLIPFLSNQRSLERLTTESLHTSDITDWANAFYAFVEARGLDSNHLPEAVHILPRLRELLQALQDFLYELPADIRDGFPQGFVSSSMYNAQLDFGSDPHCRTTTWTRLLCNIYRFMTECYPSQPEDYYGPQAAPRWLAKSDQARYLQFLCSPSSTQPFYVAKYNVLAFLLGPRAAQYQDDRGAWSGEVLDICAQAEIALKQFYELADFHEHLLSNPMAAAMNCSISV</sequence>
<dbReference type="AlphaFoldDB" id="A0A5N5WKD3"/>
<gene>
    <name evidence="1" type="ORF">BDV29DRAFT_162538</name>
</gene>